<dbReference type="GO" id="GO:0140359">
    <property type="term" value="F:ABC-type transporter activity"/>
    <property type="evidence" value="ECO:0007669"/>
    <property type="project" value="InterPro"/>
</dbReference>
<reference evidence="6" key="2">
    <citation type="submission" date="2012-08" db="EMBL/GenBank/DDBJ databases">
        <authorList>
            <person name="Batty E."/>
        </authorList>
    </citation>
    <scope>NUCLEOTIDE SEQUENCE</scope>
    <source>
        <strain evidence="6">Ox1523</strain>
    </source>
</reference>
<dbReference type="GO" id="GO:0016887">
    <property type="term" value="F:ATP hydrolysis activity"/>
    <property type="evidence" value="ECO:0007669"/>
    <property type="project" value="InterPro"/>
</dbReference>
<comment type="similarity">
    <text evidence="1">Belongs to the ABC transporter superfamily.</text>
</comment>
<dbReference type="SUPFAM" id="SSF52540">
    <property type="entry name" value="P-loop containing nucleoside triphosphate hydrolases"/>
    <property type="match status" value="1"/>
</dbReference>
<accession>J7SB83</accession>
<dbReference type="PROSITE" id="PS00211">
    <property type="entry name" value="ABC_TRANSPORTER_1"/>
    <property type="match status" value="1"/>
</dbReference>
<dbReference type="PANTHER" id="PTHR46743:SF2">
    <property type="entry name" value="TEICHOIC ACIDS EXPORT ATP-BINDING PROTEIN TAGH"/>
    <property type="match status" value="1"/>
</dbReference>
<dbReference type="InterPro" id="IPR003439">
    <property type="entry name" value="ABC_transporter-like_ATP-bd"/>
</dbReference>
<dbReference type="PROSITE" id="PS50893">
    <property type="entry name" value="ABC_TRANSPORTER_2"/>
    <property type="match status" value="1"/>
</dbReference>
<proteinExistence type="inferred from homology"/>
<dbReference type="InterPro" id="IPR015860">
    <property type="entry name" value="ABC_transpr_TagH-like"/>
</dbReference>
<reference evidence="6" key="1">
    <citation type="submission" date="2012-08" db="EMBL/GenBank/DDBJ databases">
        <title>Recombinational switching of the Clostridium difficile S-layer and a novel glycosylation gene cluster revealed by large scale whole genome sequencing.</title>
        <authorList>
            <person name="Dingle K.E."/>
            <person name="Didelot X."/>
            <person name="Ansari M.A."/>
            <person name="Eyre D.W."/>
            <person name="Vaughan A."/>
            <person name="Griffiths D."/>
            <person name="Ip C.L.C."/>
            <person name="Batty E.M."/>
            <person name="Bowden R."/>
            <person name="Jolley K.A."/>
            <person name="Hood D.W."/>
            <person name="Fawley W.N."/>
            <person name="Walker A.S."/>
            <person name="Peto T.E."/>
            <person name="Wilcox M.H."/>
            <person name="Crook D.W."/>
        </authorList>
    </citation>
    <scope>NUCLEOTIDE SEQUENCE</scope>
    <source>
        <strain evidence="6">Ox1523</strain>
    </source>
</reference>
<dbReference type="EMBL" id="HE980331">
    <property type="protein sequence ID" value="CCK73628.1"/>
    <property type="molecule type" value="Genomic_DNA"/>
</dbReference>
<dbReference type="InterPro" id="IPR050683">
    <property type="entry name" value="Bact_Polysacc_Export_ATP-bd"/>
</dbReference>
<dbReference type="InterPro" id="IPR003593">
    <property type="entry name" value="AAA+_ATPase"/>
</dbReference>
<evidence type="ECO:0000256" key="1">
    <source>
        <dbReference type="ARBA" id="ARBA00005417"/>
    </source>
</evidence>
<dbReference type="Pfam" id="PF00005">
    <property type="entry name" value="ABC_tran"/>
    <property type="match status" value="1"/>
</dbReference>
<dbReference type="Pfam" id="PF14524">
    <property type="entry name" value="Wzt_C"/>
    <property type="match status" value="1"/>
</dbReference>
<keyword evidence="4" id="KW-0067">ATP-binding</keyword>
<dbReference type="Gene3D" id="3.40.50.300">
    <property type="entry name" value="P-loop containing nucleotide triphosphate hydrolases"/>
    <property type="match status" value="1"/>
</dbReference>
<dbReference type="InterPro" id="IPR027417">
    <property type="entry name" value="P-loop_NTPase"/>
</dbReference>
<organism evidence="6">
    <name type="scientific">Clostridioides difficile</name>
    <name type="common">Peptoclostridium difficile</name>
    <dbReference type="NCBI Taxonomy" id="1496"/>
    <lineage>
        <taxon>Bacteria</taxon>
        <taxon>Bacillati</taxon>
        <taxon>Bacillota</taxon>
        <taxon>Clostridia</taxon>
        <taxon>Peptostreptococcales</taxon>
        <taxon>Peptostreptococcaceae</taxon>
        <taxon>Clostridioides</taxon>
    </lineage>
</organism>
<sequence>MCCRRGIHMNEIVIKVENISKVYKLYEKPIDRLKETIGLSKKVYHTKHYALENLSFQVEKGETIGIIGTNGSGKSTLLKMITGVLTPTSGNIIVNGKISALLELGAGFNPEYTGIENIYLNGTMMGYKKEEMDDKIESILEFADIGEFINQPVKTYSSGMFSRLAFAVAINVEPDILIVDEALSVGDVFFQAKCYKKFNDFKKQGRTIIFVSHDMGSIMKYCDKTLLIDRGKFVDMGPSANMIDIYKKILVNQYVPDSDNEEIIEDVMEIEGTNKWYEKLQINPTKLEYGNKKAEIIDFAIVDDKNKINNNINKGTIFNIKMKVKFNENIDNPIYAFTIKDLKGTDVTGTNTMLEHIDTNKYDDKGEVIIVFKQKMDLQGGSYLLSLGCTGYESEDFTVYNRLYDICNINVISLKNSVGYYDMNSEIEIY</sequence>
<gene>
    <name evidence="6" type="primary">wzt</name>
</gene>
<feature type="domain" description="ABC transporter" evidence="5">
    <location>
        <begin position="14"/>
        <end position="255"/>
    </location>
</feature>
<dbReference type="Gene3D" id="2.70.50.60">
    <property type="entry name" value="abc- transporter (atp binding component) like domain"/>
    <property type="match status" value="1"/>
</dbReference>
<dbReference type="GO" id="GO:0016020">
    <property type="term" value="C:membrane"/>
    <property type="evidence" value="ECO:0007669"/>
    <property type="project" value="InterPro"/>
</dbReference>
<keyword evidence="3" id="KW-0547">Nucleotide-binding</keyword>
<evidence type="ECO:0000259" key="5">
    <source>
        <dbReference type="PROSITE" id="PS50893"/>
    </source>
</evidence>
<dbReference type="InterPro" id="IPR029439">
    <property type="entry name" value="Wzt_C"/>
</dbReference>
<protein>
    <submittedName>
        <fullName evidence="6">Putative ATP binding cassette transporter: ATPase</fullName>
    </submittedName>
</protein>
<dbReference type="GO" id="GO:0005524">
    <property type="term" value="F:ATP binding"/>
    <property type="evidence" value="ECO:0007669"/>
    <property type="project" value="UniProtKB-KW"/>
</dbReference>
<dbReference type="CDD" id="cd10147">
    <property type="entry name" value="Wzt_C-like"/>
    <property type="match status" value="1"/>
</dbReference>
<dbReference type="InterPro" id="IPR017871">
    <property type="entry name" value="ABC_transporter-like_CS"/>
</dbReference>
<dbReference type="AlphaFoldDB" id="J7SB83"/>
<dbReference type="CDD" id="cd03220">
    <property type="entry name" value="ABC_KpsT_Wzt"/>
    <property type="match status" value="1"/>
</dbReference>
<evidence type="ECO:0000256" key="2">
    <source>
        <dbReference type="ARBA" id="ARBA00022448"/>
    </source>
</evidence>
<keyword evidence="2" id="KW-0813">Transport</keyword>
<evidence type="ECO:0000256" key="3">
    <source>
        <dbReference type="ARBA" id="ARBA00022741"/>
    </source>
</evidence>
<dbReference type="SMART" id="SM00382">
    <property type="entry name" value="AAA"/>
    <property type="match status" value="1"/>
</dbReference>
<name>J7SB83_CLODI</name>
<dbReference type="PANTHER" id="PTHR46743">
    <property type="entry name" value="TEICHOIC ACIDS EXPORT ATP-BINDING PROTEIN TAGH"/>
    <property type="match status" value="1"/>
</dbReference>
<evidence type="ECO:0000256" key="4">
    <source>
        <dbReference type="ARBA" id="ARBA00022840"/>
    </source>
</evidence>
<evidence type="ECO:0000313" key="6">
    <source>
        <dbReference type="EMBL" id="CCK73628.1"/>
    </source>
</evidence>